<evidence type="ECO:0000313" key="1">
    <source>
        <dbReference type="EMBL" id="CAJ2673464.1"/>
    </source>
</evidence>
<keyword evidence="2" id="KW-1185">Reference proteome</keyword>
<name>A0ACB0LYL7_TRIPR</name>
<gene>
    <name evidence="1" type="ORF">MILVUS5_LOCUS36921</name>
</gene>
<dbReference type="EMBL" id="CASHSV030000716">
    <property type="protein sequence ID" value="CAJ2673464.1"/>
    <property type="molecule type" value="Genomic_DNA"/>
</dbReference>
<accession>A0ACB0LYL7</accession>
<evidence type="ECO:0000313" key="2">
    <source>
        <dbReference type="Proteomes" id="UP001177021"/>
    </source>
</evidence>
<protein>
    <submittedName>
        <fullName evidence="1">Uncharacterized protein</fullName>
    </submittedName>
</protein>
<reference evidence="1" key="1">
    <citation type="submission" date="2023-10" db="EMBL/GenBank/DDBJ databases">
        <authorList>
            <person name="Rodriguez Cubillos JULIANA M."/>
            <person name="De Vega J."/>
        </authorList>
    </citation>
    <scope>NUCLEOTIDE SEQUENCE</scope>
</reference>
<comment type="caution">
    <text evidence="1">The sequence shown here is derived from an EMBL/GenBank/DDBJ whole genome shotgun (WGS) entry which is preliminary data.</text>
</comment>
<proteinExistence type="predicted"/>
<sequence length="144" mass="17238">MEPDLCLTKPYCWLTKPNSYFERQNTTLLQAMVPLKLYQLDFNWWLYVTSQLDKTSFSSKWRQTFKFKIQIKKLIYHLSLLILSSTFNSSLSCFFLFIFCGILHSTNILFFCVFCRKNKRHSSLSNNNKNILISIQQQRDRINI</sequence>
<dbReference type="Proteomes" id="UP001177021">
    <property type="component" value="Unassembled WGS sequence"/>
</dbReference>
<organism evidence="1 2">
    <name type="scientific">Trifolium pratense</name>
    <name type="common">Red clover</name>
    <dbReference type="NCBI Taxonomy" id="57577"/>
    <lineage>
        <taxon>Eukaryota</taxon>
        <taxon>Viridiplantae</taxon>
        <taxon>Streptophyta</taxon>
        <taxon>Embryophyta</taxon>
        <taxon>Tracheophyta</taxon>
        <taxon>Spermatophyta</taxon>
        <taxon>Magnoliopsida</taxon>
        <taxon>eudicotyledons</taxon>
        <taxon>Gunneridae</taxon>
        <taxon>Pentapetalae</taxon>
        <taxon>rosids</taxon>
        <taxon>fabids</taxon>
        <taxon>Fabales</taxon>
        <taxon>Fabaceae</taxon>
        <taxon>Papilionoideae</taxon>
        <taxon>50 kb inversion clade</taxon>
        <taxon>NPAAA clade</taxon>
        <taxon>Hologalegina</taxon>
        <taxon>IRL clade</taxon>
        <taxon>Trifolieae</taxon>
        <taxon>Trifolium</taxon>
    </lineage>
</organism>